<keyword evidence="8" id="KW-1185">Reference proteome</keyword>
<evidence type="ECO:0000313" key="7">
    <source>
        <dbReference type="EMBL" id="MFC7599737.1"/>
    </source>
</evidence>
<organism evidence="7 8">
    <name type="scientific">Streptosporangium amethystogenes subsp. fukuiense</name>
    <dbReference type="NCBI Taxonomy" id="698418"/>
    <lineage>
        <taxon>Bacteria</taxon>
        <taxon>Bacillati</taxon>
        <taxon>Actinomycetota</taxon>
        <taxon>Actinomycetes</taxon>
        <taxon>Streptosporangiales</taxon>
        <taxon>Streptosporangiaceae</taxon>
        <taxon>Streptosporangium</taxon>
    </lineage>
</organism>
<feature type="transmembrane region" description="Helical" evidence="6">
    <location>
        <begin position="139"/>
        <end position="158"/>
    </location>
</feature>
<comment type="caution">
    <text evidence="7">The sequence shown here is derived from an EMBL/GenBank/DDBJ whole genome shotgun (WGS) entry which is preliminary data.</text>
</comment>
<dbReference type="RefSeq" id="WP_343963568.1">
    <property type="nucleotide sequence ID" value="NZ_BAAAGK010000018.1"/>
</dbReference>
<keyword evidence="3 6" id="KW-0812">Transmembrane</keyword>
<accession>A0ABW2SUF7</accession>
<sequence length="277" mass="29480">MSPLPAHGVHGHGHDSGSGELLALLPVAAVALLAACYLLLWRRARHRNLARAPRGARAALFVTGCVLLAAALSGPSHAFAELDFRGHMLQHLLIGMYAPLALVLGAPITVLLLALPAARARRLIRLLRGRPARALTRPWVALLLSTGSLGVLYFTPLYQATTVRPALHTLLHLHFLAAGCLFAWVIAGPDPTPGRPSVPARLVVLGVAIAAHAITSQLLYAGFLIGVHAPITQIRGGAELMYYGGDVAELLLAVALVTTWRPPPHAWVRVAERHPRG</sequence>
<evidence type="ECO:0000256" key="5">
    <source>
        <dbReference type="ARBA" id="ARBA00023136"/>
    </source>
</evidence>
<name>A0ABW2SUF7_9ACTN</name>
<keyword evidence="4 6" id="KW-1133">Transmembrane helix</keyword>
<gene>
    <name evidence="7" type="ORF">ACFQVD_06405</name>
</gene>
<feature type="transmembrane region" description="Helical" evidence="6">
    <location>
        <begin position="200"/>
        <end position="220"/>
    </location>
</feature>
<feature type="transmembrane region" description="Helical" evidence="6">
    <location>
        <begin position="170"/>
        <end position="188"/>
    </location>
</feature>
<evidence type="ECO:0000256" key="2">
    <source>
        <dbReference type="ARBA" id="ARBA00022475"/>
    </source>
</evidence>
<feature type="transmembrane region" description="Helical" evidence="6">
    <location>
        <begin position="60"/>
        <end position="80"/>
    </location>
</feature>
<evidence type="ECO:0000256" key="3">
    <source>
        <dbReference type="ARBA" id="ARBA00022692"/>
    </source>
</evidence>
<comment type="subcellular location">
    <subcellularLocation>
        <location evidence="1">Cell membrane</location>
        <topology evidence="1">Multi-pass membrane protein</topology>
    </subcellularLocation>
</comment>
<dbReference type="InterPro" id="IPR019108">
    <property type="entry name" value="Caa3_assmbl_CtaG-rel"/>
</dbReference>
<keyword evidence="2" id="KW-1003">Cell membrane</keyword>
<proteinExistence type="predicted"/>
<dbReference type="Pfam" id="PF09678">
    <property type="entry name" value="Caa3_CtaG"/>
    <property type="match status" value="1"/>
</dbReference>
<dbReference type="EMBL" id="JBHTEE010000001">
    <property type="protein sequence ID" value="MFC7599737.1"/>
    <property type="molecule type" value="Genomic_DNA"/>
</dbReference>
<evidence type="ECO:0000313" key="8">
    <source>
        <dbReference type="Proteomes" id="UP001596514"/>
    </source>
</evidence>
<evidence type="ECO:0000256" key="6">
    <source>
        <dbReference type="SAM" id="Phobius"/>
    </source>
</evidence>
<dbReference type="Proteomes" id="UP001596514">
    <property type="component" value="Unassembled WGS sequence"/>
</dbReference>
<reference evidence="8" key="1">
    <citation type="journal article" date="2019" name="Int. J. Syst. Evol. Microbiol.">
        <title>The Global Catalogue of Microorganisms (GCM) 10K type strain sequencing project: providing services to taxonomists for standard genome sequencing and annotation.</title>
        <authorList>
            <consortium name="The Broad Institute Genomics Platform"/>
            <consortium name="The Broad Institute Genome Sequencing Center for Infectious Disease"/>
            <person name="Wu L."/>
            <person name="Ma J."/>
        </authorList>
    </citation>
    <scope>NUCLEOTIDE SEQUENCE [LARGE SCALE GENOMIC DNA]</scope>
    <source>
        <strain evidence="8">JCM 10083</strain>
    </source>
</reference>
<keyword evidence="5 6" id="KW-0472">Membrane</keyword>
<evidence type="ECO:0000256" key="1">
    <source>
        <dbReference type="ARBA" id="ARBA00004651"/>
    </source>
</evidence>
<evidence type="ECO:0000256" key="4">
    <source>
        <dbReference type="ARBA" id="ARBA00022989"/>
    </source>
</evidence>
<feature type="transmembrane region" description="Helical" evidence="6">
    <location>
        <begin position="21"/>
        <end position="40"/>
    </location>
</feature>
<feature type="transmembrane region" description="Helical" evidence="6">
    <location>
        <begin position="92"/>
        <end position="118"/>
    </location>
</feature>
<protein>
    <submittedName>
        <fullName evidence="7">Cytochrome c oxidase assembly protein</fullName>
    </submittedName>
</protein>